<gene>
    <name evidence="1" type="ORF">H6A13_10320</name>
</gene>
<evidence type="ECO:0000313" key="1">
    <source>
        <dbReference type="EMBL" id="MBM6827482.1"/>
    </source>
</evidence>
<dbReference type="EMBL" id="JACJLV010000037">
    <property type="protein sequence ID" value="MBM6827482.1"/>
    <property type="molecule type" value="Genomic_DNA"/>
</dbReference>
<reference evidence="1" key="1">
    <citation type="submission" date="2020-08" db="EMBL/GenBank/DDBJ databases">
        <authorList>
            <person name="Cejkova D."/>
            <person name="Kubasova T."/>
            <person name="Jahodarova E."/>
            <person name="Rychlik I."/>
        </authorList>
    </citation>
    <scope>NUCLEOTIDE SEQUENCE</scope>
    <source>
        <strain evidence="1">An420c</strain>
    </source>
</reference>
<dbReference type="RefSeq" id="WP_204909493.1">
    <property type="nucleotide sequence ID" value="NZ_JACJLV010000037.1"/>
</dbReference>
<dbReference type="AlphaFoldDB" id="A0A938X316"/>
<dbReference type="Proteomes" id="UP000713880">
    <property type="component" value="Unassembled WGS sequence"/>
</dbReference>
<keyword evidence="2" id="KW-1185">Reference proteome</keyword>
<evidence type="ECO:0000313" key="2">
    <source>
        <dbReference type="Proteomes" id="UP000713880"/>
    </source>
</evidence>
<proteinExistence type="predicted"/>
<organism evidence="1 2">
    <name type="scientific">Mordavella massiliensis</name>
    <dbReference type="NCBI Taxonomy" id="1871024"/>
    <lineage>
        <taxon>Bacteria</taxon>
        <taxon>Bacillati</taxon>
        <taxon>Bacillota</taxon>
        <taxon>Clostridia</taxon>
        <taxon>Eubacteriales</taxon>
        <taxon>Clostridiaceae</taxon>
        <taxon>Mordavella</taxon>
    </lineage>
</organism>
<protein>
    <submittedName>
        <fullName evidence="1">Uncharacterized protein</fullName>
    </submittedName>
</protein>
<sequence>MGKNILKFPEEGLKQLQFFMEGLSFPVAVAAYSEQDIGKLSYLMRLLQRGNIRSTYALCIWCIRQGIPYQILYHISVSDVIHNPIRVYDYLRLQRLLKKSKEHIQGKP</sequence>
<comment type="caution">
    <text evidence="1">The sequence shown here is derived from an EMBL/GenBank/DDBJ whole genome shotgun (WGS) entry which is preliminary data.</text>
</comment>
<accession>A0A938X316</accession>
<reference evidence="1" key="2">
    <citation type="journal article" date="2021" name="Sci. Rep.">
        <title>The distribution of antibiotic resistance genes in chicken gut microbiota commensals.</title>
        <authorList>
            <person name="Juricova H."/>
            <person name="Matiasovicova J."/>
            <person name="Kubasova T."/>
            <person name="Cejkova D."/>
            <person name="Rychlik I."/>
        </authorList>
    </citation>
    <scope>NUCLEOTIDE SEQUENCE</scope>
    <source>
        <strain evidence="1">An420c</strain>
    </source>
</reference>
<name>A0A938X316_9CLOT</name>